<dbReference type="Gene3D" id="1.25.40.20">
    <property type="entry name" value="Ankyrin repeat-containing domain"/>
    <property type="match status" value="1"/>
</dbReference>
<feature type="region of interest" description="Disordered" evidence="6">
    <location>
        <begin position="272"/>
        <end position="309"/>
    </location>
</feature>
<protein>
    <submittedName>
        <fullName evidence="7">Uncharacterized protein</fullName>
    </submittedName>
</protein>
<evidence type="ECO:0000256" key="5">
    <source>
        <dbReference type="SAM" id="Coils"/>
    </source>
</evidence>
<evidence type="ECO:0000256" key="6">
    <source>
        <dbReference type="SAM" id="MobiDB-lite"/>
    </source>
</evidence>
<organism evidence="7 8">
    <name type="scientific">Triparma strigata</name>
    <dbReference type="NCBI Taxonomy" id="1606541"/>
    <lineage>
        <taxon>Eukaryota</taxon>
        <taxon>Sar</taxon>
        <taxon>Stramenopiles</taxon>
        <taxon>Ochrophyta</taxon>
        <taxon>Bolidophyceae</taxon>
        <taxon>Parmales</taxon>
        <taxon>Triparmaceae</taxon>
        <taxon>Triparma</taxon>
    </lineage>
</organism>
<dbReference type="GO" id="GO:0005634">
    <property type="term" value="C:nucleus"/>
    <property type="evidence" value="ECO:0007669"/>
    <property type="project" value="TreeGrafter"/>
</dbReference>
<dbReference type="InterPro" id="IPR027038">
    <property type="entry name" value="RanGap"/>
</dbReference>
<keyword evidence="5" id="KW-0175">Coiled coil</keyword>
<keyword evidence="3" id="KW-0677">Repeat</keyword>
<feature type="region of interest" description="Disordered" evidence="6">
    <location>
        <begin position="326"/>
        <end position="355"/>
    </location>
</feature>
<feature type="coiled-coil region" evidence="5">
    <location>
        <begin position="54"/>
        <end position="88"/>
    </location>
</feature>
<evidence type="ECO:0000256" key="1">
    <source>
        <dbReference type="ARBA" id="ARBA00022468"/>
    </source>
</evidence>
<dbReference type="SUPFAM" id="SSF48403">
    <property type="entry name" value="Ankyrin repeat"/>
    <property type="match status" value="1"/>
</dbReference>
<accession>A0A9W7B7F1</accession>
<dbReference type="SUPFAM" id="SSF52047">
    <property type="entry name" value="RNI-like"/>
    <property type="match status" value="1"/>
</dbReference>
<dbReference type="SMART" id="SM00368">
    <property type="entry name" value="LRR_RI"/>
    <property type="match status" value="5"/>
</dbReference>
<sequence>MSLNKIQLGQNYPYKFSDRADKTQASQIDKNSDALRVSIQHLVEKQNALLAYERLAADREKSALKEQNSALREQLRNINGEAEDYEVSDNLNTYDPSSLTNLDKSNCGLSREGLQQLIRQLVDIKEVKTINLSGNGLTDEIAGELEQLVVLDRRNGEESEVGFVGIDLSFNELSQASVQKVFKFGVLHNHLNYVNMEGNIFMAEFPGMGVFIADIIMAGSSGSKDGKKKRPARSRKGGAVAVSVKPASYRKLVSLRMTLFDFKKEVDDQSRTADLPLGGAGGGRGKKPRQARGAKGKGKGKGKVESGSNPMNALAFVRKIFSVGGVAGKNPGRKKKPPPGRAKAKKGDKEGGKMNPETIRKTLFKLITTDEVLRREDQGHMDGDVFYINASAEDFETAMITFNNFEGKPLDVPIEGKGLSDSGDTLLCHAVRHGKVDYIRVLLERHANPTQSNKVGSTPSDIANYCERSDIVEMLRTAAMDYDPSALDFAALGDEASQAAGTKKPPIESLALVHAKLCKETITILSSNLHGLVNLDISGGFVGAYGAQCIGKALLRKPQTLLSLNVSSNSIGCAGVACIASSLQFNNTLTSLDVSSNDIKDDGAKSLSRGIKTNDVLASLNVGDNPISAKAVKSLLGVVRKCESLRTVKGTEQLLAPVKLRSMVEHNAEGREGSEDEGGVFGAGGQSESEDEEDEVEACFEATNMSASNVASQTGGGEWDCLKIHGVALNGPVQASANVKLGKRIGGGGTKKPVKGYTIALARKRFGLNWMVLETVEKQGGDDNMGFLAFSQVSFKEFEGFAGDEVSLWIRVDPLGKGNMEGVVRGWNVTGAGKIGMREGGGGTVLKAWN</sequence>
<feature type="repeat" description="ANK" evidence="4">
    <location>
        <begin position="422"/>
        <end position="454"/>
    </location>
</feature>
<keyword evidence="4" id="KW-0040">ANK repeat</keyword>
<evidence type="ECO:0000256" key="3">
    <source>
        <dbReference type="ARBA" id="ARBA00022737"/>
    </source>
</evidence>
<dbReference type="GO" id="GO:0005829">
    <property type="term" value="C:cytosol"/>
    <property type="evidence" value="ECO:0007669"/>
    <property type="project" value="TreeGrafter"/>
</dbReference>
<evidence type="ECO:0000256" key="4">
    <source>
        <dbReference type="PROSITE-ProRule" id="PRU00023"/>
    </source>
</evidence>
<dbReference type="Pfam" id="PF13516">
    <property type="entry name" value="LRR_6"/>
    <property type="match status" value="2"/>
</dbReference>
<keyword evidence="1" id="KW-0343">GTPase activation</keyword>
<reference evidence="8" key="1">
    <citation type="journal article" date="2023" name="Commun. Biol.">
        <title>Genome analysis of Parmales, the sister group of diatoms, reveals the evolutionary specialization of diatoms from phago-mixotrophs to photoautotrophs.</title>
        <authorList>
            <person name="Ban H."/>
            <person name="Sato S."/>
            <person name="Yoshikawa S."/>
            <person name="Yamada K."/>
            <person name="Nakamura Y."/>
            <person name="Ichinomiya M."/>
            <person name="Sato N."/>
            <person name="Blanc-Mathieu R."/>
            <person name="Endo H."/>
            <person name="Kuwata A."/>
            <person name="Ogata H."/>
        </authorList>
    </citation>
    <scope>NUCLEOTIDE SEQUENCE [LARGE SCALE GENOMIC DNA]</scope>
    <source>
        <strain evidence="8">NIES 3701</strain>
    </source>
</reference>
<feature type="compositionally biased region" description="Basic residues" evidence="6">
    <location>
        <begin position="331"/>
        <end position="344"/>
    </location>
</feature>
<dbReference type="InterPro" id="IPR002110">
    <property type="entry name" value="Ankyrin_rpt"/>
</dbReference>
<dbReference type="GO" id="GO:0031267">
    <property type="term" value="F:small GTPase binding"/>
    <property type="evidence" value="ECO:0007669"/>
    <property type="project" value="TreeGrafter"/>
</dbReference>
<proteinExistence type="predicted"/>
<dbReference type="GO" id="GO:0048471">
    <property type="term" value="C:perinuclear region of cytoplasm"/>
    <property type="evidence" value="ECO:0007669"/>
    <property type="project" value="TreeGrafter"/>
</dbReference>
<dbReference type="GO" id="GO:0005096">
    <property type="term" value="F:GTPase activator activity"/>
    <property type="evidence" value="ECO:0007669"/>
    <property type="project" value="UniProtKB-KW"/>
</dbReference>
<name>A0A9W7B7F1_9STRA</name>
<dbReference type="PROSITE" id="PS50088">
    <property type="entry name" value="ANK_REPEAT"/>
    <property type="match status" value="1"/>
</dbReference>
<dbReference type="OrthoDB" id="188902at2759"/>
<dbReference type="Gene3D" id="3.80.10.10">
    <property type="entry name" value="Ribonuclease Inhibitor"/>
    <property type="match status" value="2"/>
</dbReference>
<dbReference type="InterPro" id="IPR001611">
    <property type="entry name" value="Leu-rich_rpt"/>
</dbReference>
<dbReference type="EMBL" id="BRXY01000304">
    <property type="protein sequence ID" value="GMH85521.1"/>
    <property type="molecule type" value="Genomic_DNA"/>
</dbReference>
<keyword evidence="8" id="KW-1185">Reference proteome</keyword>
<feature type="region of interest" description="Disordered" evidence="6">
    <location>
        <begin position="668"/>
        <end position="695"/>
    </location>
</feature>
<keyword evidence="2" id="KW-0433">Leucine-rich repeat</keyword>
<dbReference type="AlphaFoldDB" id="A0A9W7B7F1"/>
<evidence type="ECO:0000256" key="2">
    <source>
        <dbReference type="ARBA" id="ARBA00022614"/>
    </source>
</evidence>
<dbReference type="PANTHER" id="PTHR24113">
    <property type="entry name" value="RAN GTPASE-ACTIVATING PROTEIN 1"/>
    <property type="match status" value="1"/>
</dbReference>
<dbReference type="InterPro" id="IPR036770">
    <property type="entry name" value="Ankyrin_rpt-contain_sf"/>
</dbReference>
<dbReference type="PANTHER" id="PTHR24113:SF12">
    <property type="entry name" value="RAN GTPASE-ACTIVATING PROTEIN 1"/>
    <property type="match status" value="1"/>
</dbReference>
<dbReference type="InterPro" id="IPR032675">
    <property type="entry name" value="LRR_dom_sf"/>
</dbReference>
<dbReference type="Proteomes" id="UP001165085">
    <property type="component" value="Unassembled WGS sequence"/>
</dbReference>
<feature type="compositionally biased region" description="Basic residues" evidence="6">
    <location>
        <begin position="284"/>
        <end position="301"/>
    </location>
</feature>
<comment type="caution">
    <text evidence="7">The sequence shown here is derived from an EMBL/GenBank/DDBJ whole genome shotgun (WGS) entry which is preliminary data.</text>
</comment>
<evidence type="ECO:0000313" key="7">
    <source>
        <dbReference type="EMBL" id="GMH85521.1"/>
    </source>
</evidence>
<dbReference type="GO" id="GO:0006913">
    <property type="term" value="P:nucleocytoplasmic transport"/>
    <property type="evidence" value="ECO:0007669"/>
    <property type="project" value="TreeGrafter"/>
</dbReference>
<evidence type="ECO:0000313" key="8">
    <source>
        <dbReference type="Proteomes" id="UP001165085"/>
    </source>
</evidence>
<gene>
    <name evidence="7" type="ORF">TrST_g10500</name>
</gene>